<keyword evidence="3" id="KW-0418">Kinase</keyword>
<dbReference type="PANTHER" id="PTHR43095">
    <property type="entry name" value="SUGAR KINASE"/>
    <property type="match status" value="1"/>
</dbReference>
<keyword evidence="7" id="KW-1185">Reference proteome</keyword>
<dbReference type="InterPro" id="IPR018485">
    <property type="entry name" value="FGGY_C"/>
</dbReference>
<dbReference type="GO" id="GO:0016301">
    <property type="term" value="F:kinase activity"/>
    <property type="evidence" value="ECO:0007669"/>
    <property type="project" value="UniProtKB-KW"/>
</dbReference>
<evidence type="ECO:0000313" key="7">
    <source>
        <dbReference type="Proteomes" id="UP000192343"/>
    </source>
</evidence>
<evidence type="ECO:0000313" key="6">
    <source>
        <dbReference type="EMBL" id="ORC38188.1"/>
    </source>
</evidence>
<accession>A0A1Y1S2H9</accession>
<evidence type="ECO:0000256" key="1">
    <source>
        <dbReference type="ARBA" id="ARBA00009156"/>
    </source>
</evidence>
<feature type="domain" description="Carbohydrate kinase FGGY C-terminal" evidence="5">
    <location>
        <begin position="234"/>
        <end position="411"/>
    </location>
</feature>
<evidence type="ECO:0000256" key="2">
    <source>
        <dbReference type="ARBA" id="ARBA00022679"/>
    </source>
</evidence>
<gene>
    <name evidence="6" type="ORF">B4O97_00065</name>
</gene>
<evidence type="ECO:0000259" key="5">
    <source>
        <dbReference type="Pfam" id="PF02782"/>
    </source>
</evidence>
<sequence length="462" mass="49657">MSPSRSHLAVDIGTSSLKAALLDDHGSPLGSTKVSFAGMPGADLGAWDPSVWDSAFRQALGTLKDGKKASSVTISGNGPTLVPLQKDGSLAGPALLWLQRRSPAAIPPDSSSYFLPAAGWFRETQPDLFEKTAVFVTCPGYLSYRLTGLASAACPGRDFSPFMWDSPQLSAWGFEASLFPDLLFTGDRIGGVSARAAEEFGLGRGVPVYAGGPDYMMAIIGSGAVRPGISCDRAGTSEGINYCSLRPVDSAFLRTLPHAVSGMYTVAGILSSTGRVFEWFRRITNQTSRNYEDILREIYALPLDAGSPRFFPSRHRGPIWDFDQGIFAGLQPDHTHVELGKGVVEAIAFGILDVVETLNKEGCTVASLRGTGGQYRNLHWNRMKADILGIPLEIPRVIDAELIGNLSAALVGEGVYADLAQAAEDLVQIDAVIEPEMDRHGRYRELYREYRAACDLIPGTGP</sequence>
<name>A0A1Y1S2H9_9SPIO</name>
<keyword evidence="2" id="KW-0808">Transferase</keyword>
<evidence type="ECO:0008006" key="8">
    <source>
        <dbReference type="Google" id="ProtNLM"/>
    </source>
</evidence>
<comment type="similarity">
    <text evidence="1">Belongs to the FGGY kinase family.</text>
</comment>
<dbReference type="PANTHER" id="PTHR43095:SF5">
    <property type="entry name" value="XYLULOSE KINASE"/>
    <property type="match status" value="1"/>
</dbReference>
<reference evidence="6 7" key="1">
    <citation type="submission" date="2017-03" db="EMBL/GenBank/DDBJ databases">
        <title>Draft Genome sequence of Marispirochaeta sp. strain JC444.</title>
        <authorList>
            <person name="Shivani Y."/>
            <person name="Subhash Y."/>
            <person name="Sasikala C."/>
            <person name="Ramana C."/>
        </authorList>
    </citation>
    <scope>NUCLEOTIDE SEQUENCE [LARGE SCALE GENOMIC DNA]</scope>
    <source>
        <strain evidence="6 7">JC444</strain>
    </source>
</reference>
<dbReference type="Pfam" id="PF00370">
    <property type="entry name" value="FGGY_N"/>
    <property type="match status" value="1"/>
</dbReference>
<evidence type="ECO:0000256" key="3">
    <source>
        <dbReference type="ARBA" id="ARBA00022777"/>
    </source>
</evidence>
<dbReference type="InterPro" id="IPR050406">
    <property type="entry name" value="FGGY_Carb_Kinase"/>
</dbReference>
<dbReference type="OrthoDB" id="9805576at2"/>
<organism evidence="6 7">
    <name type="scientific">Marispirochaeta aestuarii</name>
    <dbReference type="NCBI Taxonomy" id="1963862"/>
    <lineage>
        <taxon>Bacteria</taxon>
        <taxon>Pseudomonadati</taxon>
        <taxon>Spirochaetota</taxon>
        <taxon>Spirochaetia</taxon>
        <taxon>Spirochaetales</taxon>
        <taxon>Spirochaetaceae</taxon>
        <taxon>Marispirochaeta</taxon>
    </lineage>
</organism>
<dbReference type="GO" id="GO:0005975">
    <property type="term" value="P:carbohydrate metabolic process"/>
    <property type="evidence" value="ECO:0007669"/>
    <property type="project" value="InterPro"/>
</dbReference>
<comment type="caution">
    <text evidence="6">The sequence shown here is derived from an EMBL/GenBank/DDBJ whole genome shotgun (WGS) entry which is preliminary data.</text>
</comment>
<dbReference type="Gene3D" id="3.30.420.40">
    <property type="match status" value="2"/>
</dbReference>
<dbReference type="AlphaFoldDB" id="A0A1Y1S2H9"/>
<dbReference type="STRING" id="1963862.B4O97_00065"/>
<protein>
    <recommendedName>
        <fullName evidence="8">Carbohydrate kinase</fullName>
    </recommendedName>
</protein>
<dbReference type="Pfam" id="PF02782">
    <property type="entry name" value="FGGY_C"/>
    <property type="match status" value="1"/>
</dbReference>
<dbReference type="SUPFAM" id="SSF53067">
    <property type="entry name" value="Actin-like ATPase domain"/>
    <property type="match status" value="2"/>
</dbReference>
<dbReference type="Proteomes" id="UP000192343">
    <property type="component" value="Unassembled WGS sequence"/>
</dbReference>
<dbReference type="EMBL" id="MWQY01000001">
    <property type="protein sequence ID" value="ORC38188.1"/>
    <property type="molecule type" value="Genomic_DNA"/>
</dbReference>
<dbReference type="RefSeq" id="WP_083047073.1">
    <property type="nucleotide sequence ID" value="NZ_MWQY01000001.1"/>
</dbReference>
<feature type="domain" description="Carbohydrate kinase FGGY N-terminal" evidence="4">
    <location>
        <begin position="119"/>
        <end position="221"/>
    </location>
</feature>
<dbReference type="InterPro" id="IPR000577">
    <property type="entry name" value="Carb_kinase_FGGY"/>
</dbReference>
<dbReference type="PIRSF" id="PIRSF000538">
    <property type="entry name" value="GlpK"/>
    <property type="match status" value="1"/>
</dbReference>
<dbReference type="InterPro" id="IPR018484">
    <property type="entry name" value="FGGY_N"/>
</dbReference>
<evidence type="ECO:0000259" key="4">
    <source>
        <dbReference type="Pfam" id="PF00370"/>
    </source>
</evidence>
<proteinExistence type="inferred from homology"/>
<dbReference type="InterPro" id="IPR043129">
    <property type="entry name" value="ATPase_NBD"/>
</dbReference>